<evidence type="ECO:0000256" key="2">
    <source>
        <dbReference type="ARBA" id="ARBA00022448"/>
    </source>
</evidence>
<evidence type="ECO:0000313" key="12">
    <source>
        <dbReference type="EMBL" id="MDP2523338.1"/>
    </source>
</evidence>
<dbReference type="Pfam" id="PF00999">
    <property type="entry name" value="Na_H_Exchanger"/>
    <property type="match status" value="1"/>
</dbReference>
<feature type="domain" description="RCK N-terminal" evidence="11">
    <location>
        <begin position="403"/>
        <end position="495"/>
    </location>
</feature>
<keyword evidence="8 9" id="KW-0472">Membrane</keyword>
<gene>
    <name evidence="12" type="ORF">Q8W30_12230</name>
</gene>
<dbReference type="InterPro" id="IPR038770">
    <property type="entry name" value="Na+/solute_symporter_sf"/>
</dbReference>
<evidence type="ECO:0000259" key="10">
    <source>
        <dbReference type="Pfam" id="PF00999"/>
    </source>
</evidence>
<dbReference type="PANTHER" id="PTHR32507:SF0">
    <property type="entry name" value="NA(+)_H(+) ANTIPORTER 2-RELATED"/>
    <property type="match status" value="1"/>
</dbReference>
<evidence type="ECO:0000256" key="8">
    <source>
        <dbReference type="ARBA" id="ARBA00023136"/>
    </source>
</evidence>
<evidence type="ECO:0000313" key="13">
    <source>
        <dbReference type="Proteomes" id="UP001177341"/>
    </source>
</evidence>
<evidence type="ECO:0000256" key="1">
    <source>
        <dbReference type="ARBA" id="ARBA00004651"/>
    </source>
</evidence>
<dbReference type="PANTHER" id="PTHR32507">
    <property type="entry name" value="NA(+)/H(+) ANTIPORTER 1"/>
    <property type="match status" value="1"/>
</dbReference>
<feature type="transmembrane region" description="Helical" evidence="9">
    <location>
        <begin position="366"/>
        <end position="384"/>
    </location>
</feature>
<dbReference type="SUPFAM" id="SSF51735">
    <property type="entry name" value="NAD(P)-binding Rossmann-fold domains"/>
    <property type="match status" value="1"/>
</dbReference>
<keyword evidence="3" id="KW-0050">Antiport</keyword>
<proteinExistence type="predicted"/>
<dbReference type="Gene3D" id="1.20.1530.20">
    <property type="match status" value="1"/>
</dbReference>
<feature type="transmembrane region" description="Helical" evidence="9">
    <location>
        <begin position="186"/>
        <end position="211"/>
    </location>
</feature>
<comment type="caution">
    <text evidence="12">The sequence shown here is derived from an EMBL/GenBank/DDBJ whole genome shotgun (WGS) entry which is preliminary data.</text>
</comment>
<feature type="transmembrane region" description="Helical" evidence="9">
    <location>
        <begin position="150"/>
        <end position="174"/>
    </location>
</feature>
<dbReference type="RefSeq" id="WP_277253426.1">
    <property type="nucleotide sequence ID" value="NZ_CAXPFL010000047.1"/>
</dbReference>
<feature type="transmembrane region" description="Helical" evidence="9">
    <location>
        <begin position="118"/>
        <end position="138"/>
    </location>
</feature>
<keyword evidence="4" id="KW-1003">Cell membrane</keyword>
<evidence type="ECO:0000256" key="4">
    <source>
        <dbReference type="ARBA" id="ARBA00022475"/>
    </source>
</evidence>
<keyword evidence="7" id="KW-0406">Ion transport</keyword>
<feature type="transmembrane region" description="Helical" evidence="9">
    <location>
        <begin position="54"/>
        <end position="71"/>
    </location>
</feature>
<sequence length="611" mass="67048">MELTDASLLALIALFSLGCQWVAWRFKLPAILFLLLTGIMLGPVTHVLDPDELFGSLLFPLVSLSVAIILFEGSLTLHFDQTKEISTIVRRLVTWGALITWVLISWATHLIFDLNMELSALFGALVVVTGPTVIVPMLRTLRATSRITNVLRWEGIVIDPVGALLAVLVYQWLISSQQFNGQITQTIILFFEVTLVGTLLGAGAAVILAFVMKRHWLPEYLHTFGTLALVVVTFTLSNHLAHESGLLAVTVMGIWLANVKGLNLEEVLAFKEQLTVLLISGLFILLAARLDLDQLLSLGLPALLLLAVIQFVVRPISVFLCSIGTDLKWQERALIAWVGPRGIVAAAVSALFALRLEEIGYEGASTLTALTFSVIIGTVVFQSATARFVALRLGVTEPESRGIVIVGANKIARCLAEALKKQNIPSILIDPSWENISEARMLGLNTLHGNPLSSSVNQKLELGGYGQVLAITPQRDINMLSALHFREEFEDRFVYSVKSEAPRNKSSARHQVSSRFQPSGFGEDEFSFQKLSSLISQGASIRATLITSDYTLERWRTEHQAQRSLLMAVTPEGWLRIISSEKVPVIKAGWTVMSIDKGAKKSEPPAEKQSA</sequence>
<evidence type="ECO:0000256" key="6">
    <source>
        <dbReference type="ARBA" id="ARBA00022989"/>
    </source>
</evidence>
<feature type="transmembrane region" description="Helical" evidence="9">
    <location>
        <begin position="92"/>
        <end position="112"/>
    </location>
</feature>
<keyword evidence="6 9" id="KW-1133">Transmembrane helix</keyword>
<comment type="subcellular location">
    <subcellularLocation>
        <location evidence="1">Cell membrane</location>
        <topology evidence="1">Multi-pass membrane protein</topology>
    </subcellularLocation>
</comment>
<accession>A0ABT9EW99</accession>
<dbReference type="EMBL" id="JAUYVO010000008">
    <property type="protein sequence ID" value="MDP2523338.1"/>
    <property type="molecule type" value="Genomic_DNA"/>
</dbReference>
<reference evidence="12" key="1">
    <citation type="submission" date="2023-07" db="EMBL/GenBank/DDBJ databases">
        <title>Genome content predicts the carbon catabolic preferences of heterotrophic bacteria.</title>
        <authorList>
            <person name="Gralka M."/>
        </authorList>
    </citation>
    <scope>NUCLEOTIDE SEQUENCE</scope>
    <source>
        <strain evidence="12">5G01</strain>
    </source>
</reference>
<feature type="domain" description="Cation/H+ exchanger transmembrane" evidence="10">
    <location>
        <begin position="16"/>
        <end position="389"/>
    </location>
</feature>
<organism evidence="12 13">
    <name type="scientific">Neptunomonas phycophila</name>
    <dbReference type="NCBI Taxonomy" id="1572645"/>
    <lineage>
        <taxon>Bacteria</taxon>
        <taxon>Pseudomonadati</taxon>
        <taxon>Pseudomonadota</taxon>
        <taxon>Gammaproteobacteria</taxon>
        <taxon>Oceanospirillales</taxon>
        <taxon>Oceanospirillaceae</taxon>
        <taxon>Neptunomonas</taxon>
    </lineage>
</organism>
<feature type="transmembrane region" description="Helical" evidence="9">
    <location>
        <begin position="220"/>
        <end position="238"/>
    </location>
</feature>
<dbReference type="Gene3D" id="3.40.50.720">
    <property type="entry name" value="NAD(P)-binding Rossmann-like Domain"/>
    <property type="match status" value="1"/>
</dbReference>
<dbReference type="InterPro" id="IPR003148">
    <property type="entry name" value="RCK_N"/>
</dbReference>
<evidence type="ECO:0000259" key="11">
    <source>
        <dbReference type="Pfam" id="PF02254"/>
    </source>
</evidence>
<feature type="transmembrane region" description="Helical" evidence="9">
    <location>
        <begin position="333"/>
        <end position="354"/>
    </location>
</feature>
<dbReference type="Pfam" id="PF02254">
    <property type="entry name" value="TrkA_N"/>
    <property type="match status" value="1"/>
</dbReference>
<evidence type="ECO:0000256" key="3">
    <source>
        <dbReference type="ARBA" id="ARBA00022449"/>
    </source>
</evidence>
<evidence type="ECO:0000256" key="9">
    <source>
        <dbReference type="SAM" id="Phobius"/>
    </source>
</evidence>
<name>A0ABT9EW99_9GAMM</name>
<dbReference type="Proteomes" id="UP001177341">
    <property type="component" value="Unassembled WGS sequence"/>
</dbReference>
<feature type="transmembrane region" description="Helical" evidence="9">
    <location>
        <begin position="274"/>
        <end position="292"/>
    </location>
</feature>
<evidence type="ECO:0000256" key="7">
    <source>
        <dbReference type="ARBA" id="ARBA00023065"/>
    </source>
</evidence>
<protein>
    <submittedName>
        <fullName evidence="12">Sodium:proton antiporter</fullName>
    </submittedName>
</protein>
<keyword evidence="2" id="KW-0813">Transport</keyword>
<feature type="transmembrane region" description="Helical" evidence="9">
    <location>
        <begin position="298"/>
        <end position="321"/>
    </location>
</feature>
<keyword evidence="5 9" id="KW-0812">Transmembrane</keyword>
<evidence type="ECO:0000256" key="5">
    <source>
        <dbReference type="ARBA" id="ARBA00022692"/>
    </source>
</evidence>
<keyword evidence="13" id="KW-1185">Reference proteome</keyword>
<dbReference type="InterPro" id="IPR006153">
    <property type="entry name" value="Cation/H_exchanger_TM"/>
</dbReference>
<dbReference type="InterPro" id="IPR036291">
    <property type="entry name" value="NAD(P)-bd_dom_sf"/>
</dbReference>
<feature type="transmembrane region" description="Helical" evidence="9">
    <location>
        <begin position="31"/>
        <end position="48"/>
    </location>
</feature>